<dbReference type="SMART" id="SM00327">
    <property type="entry name" value="VWA"/>
    <property type="match status" value="1"/>
</dbReference>
<evidence type="ECO:0000259" key="2">
    <source>
        <dbReference type="SMART" id="SM00327"/>
    </source>
</evidence>
<dbReference type="InterPro" id="IPR002035">
    <property type="entry name" value="VWF_A"/>
</dbReference>
<dbReference type="AlphaFoldDB" id="A0AA88Y3D3"/>
<dbReference type="InterPro" id="IPR050550">
    <property type="entry name" value="SEC23_SEC24_subfamily"/>
</dbReference>
<evidence type="ECO:0000313" key="3">
    <source>
        <dbReference type="EMBL" id="KAK3097067.1"/>
    </source>
</evidence>
<reference evidence="3" key="1">
    <citation type="submission" date="2019-08" db="EMBL/GenBank/DDBJ databases">
        <title>The improved chromosome-level genome for the pearl oyster Pinctada fucata martensii using PacBio sequencing and Hi-C.</title>
        <authorList>
            <person name="Zheng Z."/>
        </authorList>
    </citation>
    <scope>NUCLEOTIDE SEQUENCE</scope>
    <source>
        <strain evidence="3">ZZ-2019</strain>
        <tissue evidence="3">Adductor muscle</tissue>
    </source>
</reference>
<dbReference type="Proteomes" id="UP001186944">
    <property type="component" value="Unassembled WGS sequence"/>
</dbReference>
<dbReference type="Gene3D" id="3.40.50.410">
    <property type="entry name" value="von Willebrand factor, type A domain"/>
    <property type="match status" value="1"/>
</dbReference>
<protein>
    <recommendedName>
        <fullName evidence="2">VWFA domain-containing protein</fullName>
    </recommendedName>
</protein>
<feature type="region of interest" description="Disordered" evidence="1">
    <location>
        <begin position="94"/>
        <end position="113"/>
    </location>
</feature>
<dbReference type="GO" id="GO:0006886">
    <property type="term" value="P:intracellular protein transport"/>
    <property type="evidence" value="ECO:0007669"/>
    <property type="project" value="InterPro"/>
</dbReference>
<feature type="compositionally biased region" description="Pro residues" evidence="1">
    <location>
        <begin position="555"/>
        <end position="564"/>
    </location>
</feature>
<dbReference type="PANTHER" id="PTHR13803">
    <property type="entry name" value="SEC24-RELATED PROTEIN"/>
    <property type="match status" value="1"/>
</dbReference>
<feature type="compositionally biased region" description="Low complexity" evidence="1">
    <location>
        <begin position="694"/>
        <end position="708"/>
    </location>
</feature>
<accession>A0AA88Y3D3</accession>
<comment type="caution">
    <text evidence="3">The sequence shown here is derived from an EMBL/GenBank/DDBJ whole genome shotgun (WGS) entry which is preliminary data.</text>
</comment>
<dbReference type="SUPFAM" id="SSF82919">
    <property type="entry name" value="Zn-finger domain of Sec23/24"/>
    <property type="match status" value="1"/>
</dbReference>
<dbReference type="GO" id="GO:0070971">
    <property type="term" value="C:endoplasmic reticulum exit site"/>
    <property type="evidence" value="ECO:0007669"/>
    <property type="project" value="TreeGrafter"/>
</dbReference>
<sequence length="753" mass="83464">MEFGSDCVYLYDKVEYESISDEEYEAGMVVSRYAYIYTSVLLLYTHLYCYFTPKVPPPPPPPPTLALKKAAKLKKVQKAPGRWKQRELNEEVNCNAGADSAPRPSQAGRRERRADTNIVSIDFQKVISPSNMHTGDPVHCFSCGAVLSSISRIQNEGDNKVWICEFCETKNILEIEVEEIPKNNDVTFMLEPSLSTSTSGPTGLDESLVIFCVDISGSMCVTTEVPGRINLRGSSNLNRLQSLNTDRSDQYLPNQRRNVTYISRLQAAQAAVDHQLEEMIRQHPNRRVALIAFNNEVSVIGDGSNDAVTIAGEKLTKIEELEKMGAEIAMPESVVGSRKRLGEKLFGLEEGGATALGPALLVACTMASQHPGSKVIICTDGKANVGLGRLDLEGEEVEGQVDFYEDVGRKALDKGVSVSVISIKGTDCKLVHLGKVADTTGGQVNIVDPLKLTQEFSTILADRIIATNVTATFIIHKELFFFYEDTEESKVVRNVGNVSASTEITFEYGVRCHRQKKEKKEPAKEDVACGGEEAMDTSEAGIKPEEQPSTSTAKPQPPHKPPNEVPFQLQVKYTDVDGAVALRVVTQLKPTTYDRREAEKKMNIDVLGKHTAQTAAKLALDGQYTQSRGRALMNQRLAWRYTNTSEEGQKAKGKYKRFFGKIQSVDHYMNKRQQEERSTHGRTYSDDEDEEPQALMAASLSAPAAKPKSTFSKLFQKKGKKKMMRSSECSDEGANIMYQLRKGSRYLDESDSD</sequence>
<feature type="region of interest" description="Disordered" evidence="1">
    <location>
        <begin position="515"/>
        <end position="565"/>
    </location>
</feature>
<dbReference type="PANTHER" id="PTHR13803:SF36">
    <property type="entry name" value="TYPE A VON WILLEBRAND FACTOR DOMAIN-CONTAINING PROTEIN"/>
    <property type="match status" value="1"/>
</dbReference>
<feature type="region of interest" description="Disordered" evidence="1">
    <location>
        <begin position="668"/>
        <end position="733"/>
    </location>
</feature>
<feature type="compositionally biased region" description="Basic residues" evidence="1">
    <location>
        <begin position="715"/>
        <end position="724"/>
    </location>
</feature>
<dbReference type="GO" id="GO:0090110">
    <property type="term" value="P:COPII-coated vesicle cargo loading"/>
    <property type="evidence" value="ECO:0007669"/>
    <property type="project" value="TreeGrafter"/>
</dbReference>
<keyword evidence="4" id="KW-1185">Reference proteome</keyword>
<dbReference type="Gene3D" id="2.30.30.380">
    <property type="entry name" value="Zn-finger domain of Sec23/24"/>
    <property type="match status" value="1"/>
</dbReference>
<proteinExistence type="predicted"/>
<dbReference type="SUPFAM" id="SSF53300">
    <property type="entry name" value="vWA-like"/>
    <property type="match status" value="1"/>
</dbReference>
<dbReference type="EMBL" id="VSWD01000007">
    <property type="protein sequence ID" value="KAK3097067.1"/>
    <property type="molecule type" value="Genomic_DNA"/>
</dbReference>
<evidence type="ECO:0000256" key="1">
    <source>
        <dbReference type="SAM" id="MobiDB-lite"/>
    </source>
</evidence>
<feature type="domain" description="VWFA" evidence="2">
    <location>
        <begin position="206"/>
        <end position="458"/>
    </location>
</feature>
<feature type="compositionally biased region" description="Basic and acidic residues" evidence="1">
    <location>
        <begin position="518"/>
        <end position="527"/>
    </location>
</feature>
<dbReference type="GO" id="GO:0008270">
    <property type="term" value="F:zinc ion binding"/>
    <property type="evidence" value="ECO:0007669"/>
    <property type="project" value="InterPro"/>
</dbReference>
<organism evidence="3 4">
    <name type="scientific">Pinctada imbricata</name>
    <name type="common">Atlantic pearl-oyster</name>
    <name type="synonym">Pinctada martensii</name>
    <dbReference type="NCBI Taxonomy" id="66713"/>
    <lineage>
        <taxon>Eukaryota</taxon>
        <taxon>Metazoa</taxon>
        <taxon>Spiralia</taxon>
        <taxon>Lophotrochozoa</taxon>
        <taxon>Mollusca</taxon>
        <taxon>Bivalvia</taxon>
        <taxon>Autobranchia</taxon>
        <taxon>Pteriomorphia</taxon>
        <taxon>Pterioida</taxon>
        <taxon>Pterioidea</taxon>
        <taxon>Pteriidae</taxon>
        <taxon>Pinctada</taxon>
    </lineage>
</organism>
<dbReference type="InterPro" id="IPR036465">
    <property type="entry name" value="vWFA_dom_sf"/>
</dbReference>
<name>A0AA88Y3D3_PINIB</name>
<dbReference type="InterPro" id="IPR036174">
    <property type="entry name" value="Znf_Sec23_Sec24_sf"/>
</dbReference>
<feature type="compositionally biased region" description="Basic and acidic residues" evidence="1">
    <location>
        <begin position="668"/>
        <end position="685"/>
    </location>
</feature>
<dbReference type="GO" id="GO:0000149">
    <property type="term" value="F:SNARE binding"/>
    <property type="evidence" value="ECO:0007669"/>
    <property type="project" value="TreeGrafter"/>
</dbReference>
<dbReference type="GO" id="GO:0030127">
    <property type="term" value="C:COPII vesicle coat"/>
    <property type="evidence" value="ECO:0007669"/>
    <property type="project" value="InterPro"/>
</dbReference>
<gene>
    <name evidence="3" type="ORF">FSP39_006081</name>
</gene>
<evidence type="ECO:0000313" key="4">
    <source>
        <dbReference type="Proteomes" id="UP001186944"/>
    </source>
</evidence>